<dbReference type="Pfam" id="PF00271">
    <property type="entry name" value="Helicase_C"/>
    <property type="match status" value="1"/>
</dbReference>
<dbReference type="InterPro" id="IPR050628">
    <property type="entry name" value="SNF2_RAD54_helicase_TF"/>
</dbReference>
<name>A0ABY6SDW9_PODCO</name>
<dbReference type="InterPro" id="IPR001650">
    <property type="entry name" value="Helicase_C-like"/>
</dbReference>
<feature type="compositionally biased region" description="Polar residues" evidence="4">
    <location>
        <begin position="98"/>
        <end position="108"/>
    </location>
</feature>
<dbReference type="InterPro" id="IPR049730">
    <property type="entry name" value="SNF2/RAD54-like_C"/>
</dbReference>
<keyword evidence="3" id="KW-0067">ATP-binding</keyword>
<keyword evidence="1" id="KW-0547">Nucleotide-binding</keyword>
<dbReference type="Gene3D" id="3.40.50.300">
    <property type="entry name" value="P-loop containing nucleotide triphosphate hydrolases"/>
    <property type="match status" value="1"/>
</dbReference>
<evidence type="ECO:0000313" key="6">
    <source>
        <dbReference type="EMBL" id="VBB81188.1"/>
    </source>
</evidence>
<feature type="region of interest" description="Disordered" evidence="4">
    <location>
        <begin position="82"/>
        <end position="139"/>
    </location>
</feature>
<dbReference type="SMART" id="SM00490">
    <property type="entry name" value="HELICc"/>
    <property type="match status" value="1"/>
</dbReference>
<proteinExistence type="predicted"/>
<evidence type="ECO:0000256" key="1">
    <source>
        <dbReference type="ARBA" id="ARBA00022741"/>
    </source>
</evidence>
<organism evidence="6 7">
    <name type="scientific">Podospora comata</name>
    <dbReference type="NCBI Taxonomy" id="48703"/>
    <lineage>
        <taxon>Eukaryota</taxon>
        <taxon>Fungi</taxon>
        <taxon>Dikarya</taxon>
        <taxon>Ascomycota</taxon>
        <taxon>Pezizomycotina</taxon>
        <taxon>Sordariomycetes</taxon>
        <taxon>Sordariomycetidae</taxon>
        <taxon>Sordariales</taxon>
        <taxon>Podosporaceae</taxon>
        <taxon>Podospora</taxon>
    </lineage>
</organism>
<evidence type="ECO:0000313" key="7">
    <source>
        <dbReference type="Proteomes" id="UP000280685"/>
    </source>
</evidence>
<feature type="compositionally biased region" description="Basic and acidic residues" evidence="4">
    <location>
        <begin position="940"/>
        <end position="952"/>
    </location>
</feature>
<protein>
    <recommendedName>
        <fullName evidence="5">Helicase C-terminal domain-containing protein</fullName>
    </recommendedName>
</protein>
<sequence>MNSSRTGQEPLPKSFARLKNWMNRQLGYDPILHKLFVIQNGEEKDLEYRSDWQQLLIQIACSEEDDRYVEMEFRPDLEDLPNDLWRIGGSDKPPVTDKPSSSLKPSNTSEEEEYNRPVLSAVTPPSKESLEEPDQLNFSDWDDFPEMALELNFITESEYWDIKFRQRHAKYPSGLPKPGFLSKREYTHEVVSPWYFLPDRLFENTPPSSPRSVTTNIVSATETFYIATTESPIISSPRASPEKHDEKAEPNMDRYQITTTEDPDYGANYRDVIDDSLGAYNDGDTEREWNSCLEFFGVHAEEYRRQLAIKASSATHSTRVPVKKLPSMTVGLFDYQLMGVYNLLNFVLNDVRGGFLADEQGLGKTQEMFGVLILAHNLRRCKADVTEYWSPSAKGKAVKKGPANKHNAKNSKDARSCPYDQKWGFKCYCYNELTRNLADRLPDGPNVIIAPARNCGPMVKDAKTKLDGKVIRVRGYGTDIHMTDKDSKLTSAELASLRSGNATVQSDFVIVVSPESIHKLVAEFAKSKTTFTPGIVMLDEFHQYAASSGEVNRVTAWLKHLRTSSINNKRLIPLVYFVSGTPFENSPSDLRSALEVLERPQIWSKPNHPLSSATVAHLDECIKLFDSYTTSTTQGSPFPQTKINEYYHRLDKLLTQLMVRRLATDTFQSTKLTSLGKLKVNIIDHTLPSCHIPPLQSLASTTILPTANLKPPTTGPDLLLKLRLCGTFPSIASTTTNFTFSPEEVSTFLTTASGNPSKTPYFPHLPSFTLLSPKLATISSIITQMVNDKTKIPGESSSCKKLVLFSPLEAESLLLFLWLINPKPEGVKPVYVHGNMTSLERQRVIDKFLEVGNAAPNVLVAPTGVCGTGFNLQRAGYLVLTGPTWTRREGRQVFGRVHRVGQRGVVRLWELRGGWNPGERVVLGLGGGLEVGNGFVEGVGKGEGEEDKKKGEEDEDEGKGNEVG</sequence>
<feature type="domain" description="Helicase C-terminal" evidence="5">
    <location>
        <begin position="791"/>
        <end position="947"/>
    </location>
</feature>
<feature type="region of interest" description="Disordered" evidence="4">
    <location>
        <begin position="936"/>
        <end position="964"/>
    </location>
</feature>
<dbReference type="Proteomes" id="UP000280685">
    <property type="component" value="Chromosome 5"/>
</dbReference>
<dbReference type="PROSITE" id="PS51194">
    <property type="entry name" value="HELICASE_CTER"/>
    <property type="match status" value="1"/>
</dbReference>
<evidence type="ECO:0000256" key="2">
    <source>
        <dbReference type="ARBA" id="ARBA00022801"/>
    </source>
</evidence>
<dbReference type="PANTHER" id="PTHR45626:SF22">
    <property type="entry name" value="DNA REPAIR PROTEIN RAD5"/>
    <property type="match status" value="1"/>
</dbReference>
<keyword evidence="2" id="KW-0378">Hydrolase</keyword>
<accession>A0ABY6SDW9</accession>
<dbReference type="InterPro" id="IPR000330">
    <property type="entry name" value="SNF2_N"/>
</dbReference>
<dbReference type="InterPro" id="IPR038718">
    <property type="entry name" value="SNF2-like_sf"/>
</dbReference>
<evidence type="ECO:0000259" key="5">
    <source>
        <dbReference type="PROSITE" id="PS51194"/>
    </source>
</evidence>
<dbReference type="Gene3D" id="3.40.50.10810">
    <property type="entry name" value="Tandem AAA-ATPase domain"/>
    <property type="match status" value="2"/>
</dbReference>
<gene>
    <name evidence="6" type="ORF">PODCO_504310</name>
</gene>
<dbReference type="PANTHER" id="PTHR45626">
    <property type="entry name" value="TRANSCRIPTION TERMINATION FACTOR 2-RELATED"/>
    <property type="match status" value="1"/>
</dbReference>
<dbReference type="Pfam" id="PF00176">
    <property type="entry name" value="SNF2-rel_dom"/>
    <property type="match status" value="1"/>
</dbReference>
<reference evidence="6" key="1">
    <citation type="submission" date="2018-02" db="EMBL/GenBank/DDBJ databases">
        <authorList>
            <person name="Silar P."/>
        </authorList>
    </citation>
    <scope>NUCLEOTIDE SEQUENCE [LARGE SCALE GENOMIC DNA]</scope>
    <source>
        <strain evidence="6">T</strain>
    </source>
</reference>
<evidence type="ECO:0000256" key="4">
    <source>
        <dbReference type="SAM" id="MobiDB-lite"/>
    </source>
</evidence>
<dbReference type="InterPro" id="IPR027417">
    <property type="entry name" value="P-loop_NTPase"/>
</dbReference>
<evidence type="ECO:0000256" key="3">
    <source>
        <dbReference type="ARBA" id="ARBA00022840"/>
    </source>
</evidence>
<dbReference type="EMBL" id="LR026968">
    <property type="protein sequence ID" value="VBB81188.1"/>
    <property type="molecule type" value="Genomic_DNA"/>
</dbReference>
<keyword evidence="7" id="KW-1185">Reference proteome</keyword>
<dbReference type="CDD" id="cd18793">
    <property type="entry name" value="SF2_C_SNF"/>
    <property type="match status" value="1"/>
</dbReference>
<dbReference type="SUPFAM" id="SSF52540">
    <property type="entry name" value="P-loop containing nucleoside triphosphate hydrolases"/>
    <property type="match status" value="2"/>
</dbReference>